<keyword evidence="7 17" id="KW-0812">Transmembrane</keyword>
<dbReference type="FunFam" id="1.20.120.550:FF:000005">
    <property type="entry name" value="Inorganic phosphate transporter 1-6"/>
    <property type="match status" value="1"/>
</dbReference>
<keyword evidence="6" id="KW-0808">Transferase</keyword>
<dbReference type="GO" id="GO:0005741">
    <property type="term" value="C:mitochondrial outer membrane"/>
    <property type="evidence" value="ECO:0007669"/>
    <property type="project" value="UniProtKB-SubCell"/>
</dbReference>
<dbReference type="GO" id="GO:0005789">
    <property type="term" value="C:endoplasmic reticulum membrane"/>
    <property type="evidence" value="ECO:0007669"/>
    <property type="project" value="UniProtKB-SubCell"/>
</dbReference>
<proteinExistence type="inferred from homology"/>
<evidence type="ECO:0000256" key="2">
    <source>
        <dbReference type="ARBA" id="ARBA00004294"/>
    </source>
</evidence>
<comment type="similarity">
    <text evidence="4">Belongs to the MAPEG family.</text>
</comment>
<dbReference type="SUPFAM" id="SSF161084">
    <property type="entry name" value="MAPEG domain-like"/>
    <property type="match status" value="1"/>
</dbReference>
<dbReference type="Pfam" id="PF01124">
    <property type="entry name" value="MAPEG"/>
    <property type="match status" value="1"/>
</dbReference>
<evidence type="ECO:0000256" key="14">
    <source>
        <dbReference type="ARBA" id="ARBA00038540"/>
    </source>
</evidence>
<keyword evidence="9" id="KW-0256">Endoplasmic reticulum</keyword>
<accession>A0A8K1FN24</accession>
<dbReference type="GO" id="GO:0004364">
    <property type="term" value="F:glutathione transferase activity"/>
    <property type="evidence" value="ECO:0007669"/>
    <property type="project" value="UniProtKB-EC"/>
</dbReference>
<evidence type="ECO:0000256" key="3">
    <source>
        <dbReference type="ARBA" id="ARBA00004477"/>
    </source>
</evidence>
<dbReference type="PANTHER" id="PTHR10689">
    <property type="entry name" value="MICROSOMAL GLUTATHIONE S-TRANSFERASE 1"/>
    <property type="match status" value="1"/>
</dbReference>
<name>A0A8K1FN24_PYTOL</name>
<evidence type="ECO:0000256" key="7">
    <source>
        <dbReference type="ARBA" id="ARBA00022692"/>
    </source>
</evidence>
<comment type="catalytic activity">
    <reaction evidence="16">
        <text>RX + glutathione = an S-substituted glutathione + a halide anion + H(+)</text>
        <dbReference type="Rhea" id="RHEA:16437"/>
        <dbReference type="ChEBI" id="CHEBI:15378"/>
        <dbReference type="ChEBI" id="CHEBI:16042"/>
        <dbReference type="ChEBI" id="CHEBI:17792"/>
        <dbReference type="ChEBI" id="CHEBI:57925"/>
        <dbReference type="ChEBI" id="CHEBI:90779"/>
        <dbReference type="EC" id="2.5.1.18"/>
    </reaction>
    <physiologicalReaction direction="left-to-right" evidence="16">
        <dbReference type="Rhea" id="RHEA:16438"/>
    </physiologicalReaction>
</comment>
<evidence type="ECO:0000256" key="11">
    <source>
        <dbReference type="ARBA" id="ARBA00022990"/>
    </source>
</evidence>
<dbReference type="InterPro" id="IPR040162">
    <property type="entry name" value="MGST1-like"/>
</dbReference>
<evidence type="ECO:0000256" key="8">
    <source>
        <dbReference type="ARBA" id="ARBA00022787"/>
    </source>
</evidence>
<dbReference type="Gene3D" id="1.20.120.550">
    <property type="entry name" value="Membrane associated eicosanoid/glutathione metabolism-like domain"/>
    <property type="match status" value="1"/>
</dbReference>
<dbReference type="InterPro" id="IPR023352">
    <property type="entry name" value="MAPEG-like_dom_sf"/>
</dbReference>
<dbReference type="Proteomes" id="UP000794436">
    <property type="component" value="Unassembled WGS sequence"/>
</dbReference>
<keyword evidence="11" id="KW-0007">Acetylation</keyword>
<feature type="transmembrane region" description="Helical" evidence="17">
    <location>
        <begin position="78"/>
        <end position="99"/>
    </location>
</feature>
<comment type="caution">
    <text evidence="18">The sequence shown here is derived from an EMBL/GenBank/DDBJ whole genome shotgun (WGS) entry which is preliminary data.</text>
</comment>
<dbReference type="InterPro" id="IPR001129">
    <property type="entry name" value="Membr-assoc_MAPEG"/>
</dbReference>
<evidence type="ECO:0000256" key="9">
    <source>
        <dbReference type="ARBA" id="ARBA00022824"/>
    </source>
</evidence>
<sequence>MAYLLKIYIKCVMLLYIKFVAVLAIQASKSFEAGARPPEDKDLPHAKGYPTQNYGMYVDNEDERMRERKAVELRWKRIVLNDLESIPFALIVFGAGLFSNKTNEAVHTAALVVYTVLRFVHTIAYAKSLQPYRTVSWQLSILATIVGAVNAMISSYN</sequence>
<evidence type="ECO:0000256" key="4">
    <source>
        <dbReference type="ARBA" id="ARBA00010459"/>
    </source>
</evidence>
<protein>
    <recommendedName>
        <fullName evidence="15">Microsomal glutathione S-transferase 1</fullName>
        <ecNumber evidence="5">2.5.1.18</ecNumber>
    </recommendedName>
</protein>
<organism evidence="18 19">
    <name type="scientific">Pythium oligandrum</name>
    <name type="common">Mycoparasitic fungus</name>
    <dbReference type="NCBI Taxonomy" id="41045"/>
    <lineage>
        <taxon>Eukaryota</taxon>
        <taxon>Sar</taxon>
        <taxon>Stramenopiles</taxon>
        <taxon>Oomycota</taxon>
        <taxon>Peronosporomycetes</taxon>
        <taxon>Pythiales</taxon>
        <taxon>Pythiaceae</taxon>
        <taxon>Pythium</taxon>
    </lineage>
</organism>
<dbReference type="OrthoDB" id="193139at2759"/>
<comment type="subcellular location">
    <subcellularLocation>
        <location evidence="3">Endoplasmic reticulum membrane</location>
        <topology evidence="3">Multi-pass membrane protein</topology>
    </subcellularLocation>
    <subcellularLocation>
        <location evidence="2">Mitochondrion outer membrane</location>
    </subcellularLocation>
</comment>
<evidence type="ECO:0000256" key="10">
    <source>
        <dbReference type="ARBA" id="ARBA00022989"/>
    </source>
</evidence>
<keyword evidence="13 17" id="KW-0472">Membrane</keyword>
<comment type="subunit">
    <text evidence="14">Homotrimer; The trimer binds only one molecule of glutathione.</text>
</comment>
<gene>
    <name evidence="18" type="ORF">Poli38472_001082</name>
</gene>
<feature type="transmembrane region" description="Helical" evidence="17">
    <location>
        <begin position="105"/>
        <end position="125"/>
    </location>
</feature>
<keyword evidence="19" id="KW-1185">Reference proteome</keyword>
<evidence type="ECO:0000256" key="13">
    <source>
        <dbReference type="ARBA" id="ARBA00023136"/>
    </source>
</evidence>
<evidence type="ECO:0000256" key="12">
    <source>
        <dbReference type="ARBA" id="ARBA00023128"/>
    </source>
</evidence>
<keyword evidence="8" id="KW-1000">Mitochondrion outer membrane</keyword>
<evidence type="ECO:0000313" key="18">
    <source>
        <dbReference type="EMBL" id="TMW68926.1"/>
    </source>
</evidence>
<reference evidence="18" key="1">
    <citation type="submission" date="2019-03" db="EMBL/GenBank/DDBJ databases">
        <title>Long read genome sequence of the mycoparasitic Pythium oligandrum ATCC 38472 isolated from sugarbeet rhizosphere.</title>
        <authorList>
            <person name="Gaulin E."/>
        </authorList>
    </citation>
    <scope>NUCLEOTIDE SEQUENCE</scope>
    <source>
        <strain evidence="18">ATCC 38472_TT</strain>
    </source>
</reference>
<dbReference type="PANTHER" id="PTHR10689:SF6">
    <property type="entry name" value="MICROSOMAL GLUTATHIONE S-TRANSFERASE 1"/>
    <property type="match status" value="1"/>
</dbReference>
<keyword evidence="10 17" id="KW-1133">Transmembrane helix</keyword>
<comment type="function">
    <text evidence="1">Conjugation of reduced glutathione to a wide number of exogenous and endogenous hydrophobic electrophiles.</text>
</comment>
<dbReference type="AlphaFoldDB" id="A0A8K1FN24"/>
<evidence type="ECO:0000256" key="1">
    <source>
        <dbReference type="ARBA" id="ARBA00003701"/>
    </source>
</evidence>
<dbReference type="EMBL" id="SPLM01000001">
    <property type="protein sequence ID" value="TMW68926.1"/>
    <property type="molecule type" value="Genomic_DNA"/>
</dbReference>
<evidence type="ECO:0000256" key="15">
    <source>
        <dbReference type="ARBA" id="ARBA00039397"/>
    </source>
</evidence>
<evidence type="ECO:0000313" key="19">
    <source>
        <dbReference type="Proteomes" id="UP000794436"/>
    </source>
</evidence>
<evidence type="ECO:0000256" key="17">
    <source>
        <dbReference type="SAM" id="Phobius"/>
    </source>
</evidence>
<keyword evidence="12" id="KW-0496">Mitochondrion</keyword>
<evidence type="ECO:0000256" key="16">
    <source>
        <dbReference type="ARBA" id="ARBA00049385"/>
    </source>
</evidence>
<evidence type="ECO:0000256" key="6">
    <source>
        <dbReference type="ARBA" id="ARBA00022679"/>
    </source>
</evidence>
<evidence type="ECO:0000256" key="5">
    <source>
        <dbReference type="ARBA" id="ARBA00012452"/>
    </source>
</evidence>
<dbReference type="EC" id="2.5.1.18" evidence="5"/>
<feature type="transmembrane region" description="Helical" evidence="17">
    <location>
        <begin position="137"/>
        <end position="156"/>
    </location>
</feature>
<feature type="transmembrane region" description="Helical" evidence="17">
    <location>
        <begin position="6"/>
        <end position="25"/>
    </location>
</feature>